<name>A0A2K2DNK8_BRADI</name>
<keyword evidence="2" id="KW-1133">Transmembrane helix</keyword>
<evidence type="ECO:0000313" key="4">
    <source>
        <dbReference type="EnsemblPlants" id="PNT75863"/>
    </source>
</evidence>
<protein>
    <submittedName>
        <fullName evidence="3 4">Uncharacterized protein</fullName>
    </submittedName>
</protein>
<evidence type="ECO:0000256" key="2">
    <source>
        <dbReference type="SAM" id="Phobius"/>
    </source>
</evidence>
<dbReference type="InParanoid" id="A0A2K2DNK8"/>
<dbReference type="Gramene" id="PNT75863">
    <property type="protein sequence ID" value="PNT75863"/>
    <property type="gene ID" value="BRADI_1g39305v3"/>
</dbReference>
<evidence type="ECO:0000256" key="1">
    <source>
        <dbReference type="SAM" id="MobiDB-lite"/>
    </source>
</evidence>
<reference evidence="3" key="2">
    <citation type="submission" date="2017-06" db="EMBL/GenBank/DDBJ databases">
        <title>WGS assembly of Brachypodium distachyon.</title>
        <authorList>
            <consortium name="The International Brachypodium Initiative"/>
            <person name="Lucas S."/>
            <person name="Harmon-Smith M."/>
            <person name="Lail K."/>
            <person name="Tice H."/>
            <person name="Grimwood J."/>
            <person name="Bruce D."/>
            <person name="Barry K."/>
            <person name="Shu S."/>
            <person name="Lindquist E."/>
            <person name="Wang M."/>
            <person name="Pitluck S."/>
            <person name="Vogel J.P."/>
            <person name="Garvin D.F."/>
            <person name="Mockler T.C."/>
            <person name="Schmutz J."/>
            <person name="Rokhsar D."/>
            <person name="Bevan M.W."/>
        </authorList>
    </citation>
    <scope>NUCLEOTIDE SEQUENCE</scope>
    <source>
        <strain evidence="3">Bd21</strain>
    </source>
</reference>
<accession>A0A2K2DNK8</accession>
<feature type="compositionally biased region" description="Polar residues" evidence="1">
    <location>
        <begin position="57"/>
        <end position="69"/>
    </location>
</feature>
<evidence type="ECO:0000313" key="5">
    <source>
        <dbReference type="Proteomes" id="UP000008810"/>
    </source>
</evidence>
<dbReference type="Proteomes" id="UP000008810">
    <property type="component" value="Chromosome 1"/>
</dbReference>
<keyword evidence="2" id="KW-0472">Membrane</keyword>
<feature type="transmembrane region" description="Helical" evidence="2">
    <location>
        <begin position="182"/>
        <end position="200"/>
    </location>
</feature>
<evidence type="ECO:0000313" key="3">
    <source>
        <dbReference type="EMBL" id="PNT75863.1"/>
    </source>
</evidence>
<feature type="compositionally biased region" description="Low complexity" evidence="1">
    <location>
        <begin position="153"/>
        <end position="163"/>
    </location>
</feature>
<feature type="region of interest" description="Disordered" evidence="1">
    <location>
        <begin position="145"/>
        <end position="168"/>
    </location>
</feature>
<feature type="compositionally biased region" description="Basic residues" evidence="1">
    <location>
        <begin position="1"/>
        <end position="35"/>
    </location>
</feature>
<reference evidence="4" key="3">
    <citation type="submission" date="2018-08" db="UniProtKB">
        <authorList>
            <consortium name="EnsemblPlants"/>
        </authorList>
    </citation>
    <scope>IDENTIFICATION</scope>
    <source>
        <strain evidence="4">cv. Bd21</strain>
    </source>
</reference>
<keyword evidence="2" id="KW-0812">Transmembrane</keyword>
<sequence>MGSGRARRGTARRRHSRRRLRPCLRPKTPRHHRLPTSRLRPPTPLHHRPTTMARSLMTFTRRQDASSASLRPPWPHIAPVWPPTGGNRRPSASPPPTSGGHPPSKLRRVVAGKQQAAASAKFRAAAGFGARETLTAPPFCPRPLPDLGRKAAEAQAQDPDAPARAPPPLEGCFAKKPEVIDYLRFGPITYLIVPVFIFIGL</sequence>
<dbReference type="EMBL" id="CM000880">
    <property type="protein sequence ID" value="PNT75863.1"/>
    <property type="molecule type" value="Genomic_DNA"/>
</dbReference>
<dbReference type="AlphaFoldDB" id="A0A2K2DNK8"/>
<organism evidence="3">
    <name type="scientific">Brachypodium distachyon</name>
    <name type="common">Purple false brome</name>
    <name type="synonym">Trachynia distachya</name>
    <dbReference type="NCBI Taxonomy" id="15368"/>
    <lineage>
        <taxon>Eukaryota</taxon>
        <taxon>Viridiplantae</taxon>
        <taxon>Streptophyta</taxon>
        <taxon>Embryophyta</taxon>
        <taxon>Tracheophyta</taxon>
        <taxon>Spermatophyta</taxon>
        <taxon>Magnoliopsida</taxon>
        <taxon>Liliopsida</taxon>
        <taxon>Poales</taxon>
        <taxon>Poaceae</taxon>
        <taxon>BOP clade</taxon>
        <taxon>Pooideae</taxon>
        <taxon>Stipodae</taxon>
        <taxon>Brachypodieae</taxon>
        <taxon>Brachypodium</taxon>
    </lineage>
</organism>
<feature type="region of interest" description="Disordered" evidence="1">
    <location>
        <begin position="1"/>
        <end position="105"/>
    </location>
</feature>
<proteinExistence type="predicted"/>
<gene>
    <name evidence="3" type="ORF">BRADI_1g39305v3</name>
</gene>
<feature type="compositionally biased region" description="Pro residues" evidence="1">
    <location>
        <begin position="72"/>
        <end position="82"/>
    </location>
</feature>
<dbReference type="EnsemblPlants" id="PNT75863">
    <property type="protein sequence ID" value="PNT75863"/>
    <property type="gene ID" value="BRADI_1g39305v3"/>
</dbReference>
<reference evidence="3 4" key="1">
    <citation type="journal article" date="2010" name="Nature">
        <title>Genome sequencing and analysis of the model grass Brachypodium distachyon.</title>
        <authorList>
            <consortium name="International Brachypodium Initiative"/>
        </authorList>
    </citation>
    <scope>NUCLEOTIDE SEQUENCE [LARGE SCALE GENOMIC DNA]</scope>
    <source>
        <strain evidence="3 4">Bd21</strain>
    </source>
</reference>
<keyword evidence="5" id="KW-1185">Reference proteome</keyword>